<feature type="transmembrane region" description="Helical" evidence="7">
    <location>
        <begin position="55"/>
        <end position="73"/>
    </location>
</feature>
<evidence type="ECO:0000256" key="2">
    <source>
        <dbReference type="ARBA" id="ARBA00022448"/>
    </source>
</evidence>
<dbReference type="InterPro" id="IPR020846">
    <property type="entry name" value="MFS_dom"/>
</dbReference>
<accession>A0A4Y3QV41</accession>
<keyword evidence="2" id="KW-0813">Transport</keyword>
<evidence type="ECO:0000256" key="7">
    <source>
        <dbReference type="SAM" id="Phobius"/>
    </source>
</evidence>
<proteinExistence type="predicted"/>
<keyword evidence="5 7" id="KW-1133">Transmembrane helix</keyword>
<name>A0A4Y3QV41_STRCI</name>
<feature type="transmembrane region" description="Helical" evidence="7">
    <location>
        <begin position="147"/>
        <end position="165"/>
    </location>
</feature>
<dbReference type="Gene3D" id="1.20.1250.20">
    <property type="entry name" value="MFS general substrate transporter like domains"/>
    <property type="match status" value="2"/>
</dbReference>
<evidence type="ECO:0000256" key="5">
    <source>
        <dbReference type="ARBA" id="ARBA00022989"/>
    </source>
</evidence>
<evidence type="ECO:0000313" key="9">
    <source>
        <dbReference type="EMBL" id="GEB49286.1"/>
    </source>
</evidence>
<feature type="transmembrane region" description="Helical" evidence="7">
    <location>
        <begin position="297"/>
        <end position="317"/>
    </location>
</feature>
<dbReference type="RefSeq" id="WP_158102351.1">
    <property type="nucleotide sequence ID" value="NZ_BJMM01000006.1"/>
</dbReference>
<feature type="transmembrane region" description="Helical" evidence="7">
    <location>
        <begin position="85"/>
        <end position="105"/>
    </location>
</feature>
<feature type="transmembrane region" description="Helical" evidence="7">
    <location>
        <begin position="259"/>
        <end position="285"/>
    </location>
</feature>
<keyword evidence="10" id="KW-1185">Reference proteome</keyword>
<dbReference type="InterPro" id="IPR036259">
    <property type="entry name" value="MFS_trans_sf"/>
</dbReference>
<dbReference type="EMBL" id="BJMM01000006">
    <property type="protein sequence ID" value="GEB49286.1"/>
    <property type="molecule type" value="Genomic_DNA"/>
</dbReference>
<dbReference type="PROSITE" id="PS50850">
    <property type="entry name" value="MFS"/>
    <property type="match status" value="1"/>
</dbReference>
<dbReference type="PANTHER" id="PTHR23517">
    <property type="entry name" value="RESISTANCE PROTEIN MDTM, PUTATIVE-RELATED-RELATED"/>
    <property type="match status" value="1"/>
</dbReference>
<dbReference type="Proteomes" id="UP000319210">
    <property type="component" value="Unassembled WGS sequence"/>
</dbReference>
<dbReference type="PANTHER" id="PTHR23517:SF2">
    <property type="entry name" value="MULTIDRUG RESISTANCE PROTEIN MDTH"/>
    <property type="match status" value="1"/>
</dbReference>
<feature type="transmembrane region" description="Helical" evidence="7">
    <location>
        <begin position="111"/>
        <end position="135"/>
    </location>
</feature>
<feature type="transmembrane region" description="Helical" evidence="7">
    <location>
        <begin position="366"/>
        <end position="385"/>
    </location>
</feature>
<gene>
    <name evidence="9" type="ORF">SCA03_18370</name>
</gene>
<evidence type="ECO:0000256" key="6">
    <source>
        <dbReference type="ARBA" id="ARBA00023136"/>
    </source>
</evidence>
<keyword evidence="6 7" id="KW-0472">Membrane</keyword>
<feature type="transmembrane region" description="Helical" evidence="7">
    <location>
        <begin position="228"/>
        <end position="247"/>
    </location>
</feature>
<sequence>MSAVGPGTRHPARGGPTLRHGYLLGWGVTTLGSGLVFPLTAVYLRDHLGLPVSGVSLYFALFAAAGLVINPFAGALADRWRPGPIAVAATLVQTVGPLLLALGSARLSVAAALFSGAGTGVFYAVQTPLLISVFGKDRLGRMLASQFRISAATMGAGSILGGLLAGSLGEAGYRLCFAVNGPSYLVFGLILCAVLRRGAPTPRPAAAAAARGPGRALGAALAPFTDRVFLWALLLQGVLVIFGLGQIESVTPIVLRDSAQMAVSGVSVVLAVNSVTVIAVQGLAVRVAERIGPMRSLETAVLTWCLGLLVLWSVPAAPDARGALLLASGYGLVFGIGQCLISPSFQPVVVAHAPPGRVAAYSASTSLIYGMGNLIAPAVCLPVFTSGGLGGYLWLQAAGYAAAGVALLSLRRHAARTRERGPERDPLPVSPEADQ</sequence>
<comment type="caution">
    <text evidence="9">The sequence shown here is derived from an EMBL/GenBank/DDBJ whole genome shotgun (WGS) entry which is preliminary data.</text>
</comment>
<dbReference type="GO" id="GO:0005886">
    <property type="term" value="C:plasma membrane"/>
    <property type="evidence" value="ECO:0007669"/>
    <property type="project" value="UniProtKB-SubCell"/>
</dbReference>
<feature type="transmembrane region" description="Helical" evidence="7">
    <location>
        <begin position="323"/>
        <end position="345"/>
    </location>
</feature>
<dbReference type="AlphaFoldDB" id="A0A4Y3QV41"/>
<keyword evidence="4 7" id="KW-0812">Transmembrane</keyword>
<dbReference type="SUPFAM" id="SSF103473">
    <property type="entry name" value="MFS general substrate transporter"/>
    <property type="match status" value="1"/>
</dbReference>
<feature type="transmembrane region" description="Helical" evidence="7">
    <location>
        <begin position="21"/>
        <end position="43"/>
    </location>
</feature>
<keyword evidence="3" id="KW-1003">Cell membrane</keyword>
<dbReference type="Pfam" id="PF07690">
    <property type="entry name" value="MFS_1"/>
    <property type="match status" value="1"/>
</dbReference>
<evidence type="ECO:0000256" key="3">
    <source>
        <dbReference type="ARBA" id="ARBA00022475"/>
    </source>
</evidence>
<evidence type="ECO:0000313" key="10">
    <source>
        <dbReference type="Proteomes" id="UP000319210"/>
    </source>
</evidence>
<feature type="domain" description="Major facilitator superfamily (MFS) profile" evidence="8">
    <location>
        <begin position="18"/>
        <end position="416"/>
    </location>
</feature>
<feature type="transmembrane region" description="Helical" evidence="7">
    <location>
        <begin position="391"/>
        <end position="410"/>
    </location>
</feature>
<dbReference type="GO" id="GO:0022857">
    <property type="term" value="F:transmembrane transporter activity"/>
    <property type="evidence" value="ECO:0007669"/>
    <property type="project" value="InterPro"/>
</dbReference>
<evidence type="ECO:0000256" key="4">
    <source>
        <dbReference type="ARBA" id="ARBA00022692"/>
    </source>
</evidence>
<evidence type="ECO:0000259" key="8">
    <source>
        <dbReference type="PROSITE" id="PS50850"/>
    </source>
</evidence>
<dbReference type="InterPro" id="IPR050171">
    <property type="entry name" value="MFS_Transporters"/>
</dbReference>
<feature type="transmembrane region" description="Helical" evidence="7">
    <location>
        <begin position="171"/>
        <end position="195"/>
    </location>
</feature>
<evidence type="ECO:0000256" key="1">
    <source>
        <dbReference type="ARBA" id="ARBA00004651"/>
    </source>
</evidence>
<organism evidence="9 10">
    <name type="scientific">Streptomyces cacaoi</name>
    <dbReference type="NCBI Taxonomy" id="1898"/>
    <lineage>
        <taxon>Bacteria</taxon>
        <taxon>Bacillati</taxon>
        <taxon>Actinomycetota</taxon>
        <taxon>Actinomycetes</taxon>
        <taxon>Kitasatosporales</taxon>
        <taxon>Streptomycetaceae</taxon>
        <taxon>Streptomyces</taxon>
    </lineage>
</organism>
<reference evidence="9 10" key="1">
    <citation type="submission" date="2019-06" db="EMBL/GenBank/DDBJ databases">
        <title>Whole genome shotgun sequence of Streptomyces cacaoi subsp. cacaoi NBRC 12748.</title>
        <authorList>
            <person name="Hosoyama A."/>
            <person name="Uohara A."/>
            <person name="Ohji S."/>
            <person name="Ichikawa N."/>
        </authorList>
    </citation>
    <scope>NUCLEOTIDE SEQUENCE [LARGE SCALE GENOMIC DNA]</scope>
    <source>
        <strain evidence="9 10">NBRC 12748</strain>
    </source>
</reference>
<dbReference type="InterPro" id="IPR011701">
    <property type="entry name" value="MFS"/>
</dbReference>
<comment type="subcellular location">
    <subcellularLocation>
        <location evidence="1">Cell membrane</location>
        <topology evidence="1">Multi-pass membrane protein</topology>
    </subcellularLocation>
</comment>
<protein>
    <recommendedName>
        <fullName evidence="8">Major facilitator superfamily (MFS) profile domain-containing protein</fullName>
    </recommendedName>
</protein>